<dbReference type="InterPro" id="IPR008333">
    <property type="entry name" value="Cbr1-like_FAD-bd_dom"/>
</dbReference>
<keyword evidence="2" id="KW-0479">Metal-binding</keyword>
<evidence type="ECO:0000259" key="4">
    <source>
        <dbReference type="PROSITE" id="PS51384"/>
    </source>
</evidence>
<evidence type="ECO:0000256" key="2">
    <source>
        <dbReference type="ARBA" id="ARBA00022714"/>
    </source>
</evidence>
<keyword evidence="3" id="KW-0411">Iron-sulfur</keyword>
<dbReference type="Pfam" id="PF00970">
    <property type="entry name" value="FAD_binding_6"/>
    <property type="match status" value="1"/>
</dbReference>
<dbReference type="InterPro" id="IPR017938">
    <property type="entry name" value="Riboflavin_synthase-like_b-brl"/>
</dbReference>
<evidence type="ECO:0000313" key="6">
    <source>
        <dbReference type="Proteomes" id="UP001500051"/>
    </source>
</evidence>
<dbReference type="RefSeq" id="WP_344811521.1">
    <property type="nucleotide sequence ID" value="NZ_BAAAYX010000003.1"/>
</dbReference>
<organism evidence="5 6">
    <name type="scientific">Microlunatus aurantiacus</name>
    <dbReference type="NCBI Taxonomy" id="446786"/>
    <lineage>
        <taxon>Bacteria</taxon>
        <taxon>Bacillati</taxon>
        <taxon>Actinomycetota</taxon>
        <taxon>Actinomycetes</taxon>
        <taxon>Propionibacteriales</taxon>
        <taxon>Propionibacteriaceae</taxon>
        <taxon>Microlunatus</taxon>
    </lineage>
</organism>
<evidence type="ECO:0000313" key="5">
    <source>
        <dbReference type="EMBL" id="GAA3698328.1"/>
    </source>
</evidence>
<comment type="caution">
    <text evidence="5">The sequence shown here is derived from an EMBL/GenBank/DDBJ whole genome shotgun (WGS) entry which is preliminary data.</text>
</comment>
<dbReference type="InterPro" id="IPR050415">
    <property type="entry name" value="MRET"/>
</dbReference>
<proteinExistence type="predicted"/>
<evidence type="ECO:0000256" key="3">
    <source>
        <dbReference type="ARBA" id="ARBA00023014"/>
    </source>
</evidence>
<keyword evidence="6" id="KW-1185">Reference proteome</keyword>
<dbReference type="PROSITE" id="PS51384">
    <property type="entry name" value="FAD_FR"/>
    <property type="match status" value="1"/>
</dbReference>
<dbReference type="InterPro" id="IPR001709">
    <property type="entry name" value="Flavoprot_Pyr_Nucl_cyt_Rdtase"/>
</dbReference>
<dbReference type="InterPro" id="IPR017927">
    <property type="entry name" value="FAD-bd_FR_type"/>
</dbReference>
<feature type="domain" description="FAD-binding FR-type" evidence="4">
    <location>
        <begin position="10"/>
        <end position="111"/>
    </location>
</feature>
<sequence length="251" mass="26730">MAPGARAPVSGWLVATVASVVAANDHARVIGLQVPGWPGNRAGQHLDLRLTAEDGYQAVRSYSIASYGPGEQVELGVDEYAEGEVSPYLVRETLPGDQVEVRGPIGRYFVWPPAQVHPGQSDAVQLIAGGSGIVPLMSIVRAHRAAGRGEPFRLLYSVRTHADALYADELAGSVADDFALDWVYTRTAPAGATRAPGRVDAGTIADLTLPPDREPLIYVCGPTGFVESVASILVRRGHRADRIRTERFGGL</sequence>
<dbReference type="EMBL" id="BAAAYX010000003">
    <property type="protein sequence ID" value="GAA3698328.1"/>
    <property type="molecule type" value="Genomic_DNA"/>
</dbReference>
<dbReference type="PANTHER" id="PTHR47354">
    <property type="entry name" value="NADH OXIDOREDUCTASE HCR"/>
    <property type="match status" value="1"/>
</dbReference>
<gene>
    <name evidence="5" type="ORF">GCM10022204_13300</name>
</gene>
<comment type="cofactor">
    <cofactor evidence="1">
        <name>FAD</name>
        <dbReference type="ChEBI" id="CHEBI:57692"/>
    </cofactor>
</comment>
<keyword evidence="2" id="KW-0001">2Fe-2S</keyword>
<dbReference type="PANTHER" id="PTHR47354:SF5">
    <property type="entry name" value="PROTEIN RFBI"/>
    <property type="match status" value="1"/>
</dbReference>
<dbReference type="InterPro" id="IPR001433">
    <property type="entry name" value="OxRdtase_FAD/NAD-bd"/>
</dbReference>
<name>A0ABP7D1Z4_9ACTN</name>
<dbReference type="PRINTS" id="PR00371">
    <property type="entry name" value="FPNCR"/>
</dbReference>
<evidence type="ECO:0000256" key="1">
    <source>
        <dbReference type="ARBA" id="ARBA00001974"/>
    </source>
</evidence>
<accession>A0ABP7D1Z4</accession>
<dbReference type="Gene3D" id="3.40.50.80">
    <property type="entry name" value="Nucleotide-binding domain of ferredoxin-NADP reductase (FNR) module"/>
    <property type="match status" value="1"/>
</dbReference>
<dbReference type="Proteomes" id="UP001500051">
    <property type="component" value="Unassembled WGS sequence"/>
</dbReference>
<dbReference type="PRINTS" id="PR00406">
    <property type="entry name" value="CYTB5RDTASE"/>
</dbReference>
<dbReference type="SUPFAM" id="SSF52343">
    <property type="entry name" value="Ferredoxin reductase-like, C-terminal NADP-linked domain"/>
    <property type="match status" value="1"/>
</dbReference>
<dbReference type="Pfam" id="PF00175">
    <property type="entry name" value="NAD_binding_1"/>
    <property type="match status" value="1"/>
</dbReference>
<dbReference type="InterPro" id="IPR039261">
    <property type="entry name" value="FNR_nucleotide-bd"/>
</dbReference>
<protein>
    <submittedName>
        <fullName evidence="5">Ferredoxin reductase</fullName>
    </submittedName>
</protein>
<dbReference type="SUPFAM" id="SSF63380">
    <property type="entry name" value="Riboflavin synthase domain-like"/>
    <property type="match status" value="1"/>
</dbReference>
<keyword evidence="2" id="KW-0408">Iron</keyword>
<reference evidence="6" key="1">
    <citation type="journal article" date="2019" name="Int. J. Syst. Evol. Microbiol.">
        <title>The Global Catalogue of Microorganisms (GCM) 10K type strain sequencing project: providing services to taxonomists for standard genome sequencing and annotation.</title>
        <authorList>
            <consortium name="The Broad Institute Genomics Platform"/>
            <consortium name="The Broad Institute Genome Sequencing Center for Infectious Disease"/>
            <person name="Wu L."/>
            <person name="Ma J."/>
        </authorList>
    </citation>
    <scope>NUCLEOTIDE SEQUENCE [LARGE SCALE GENOMIC DNA]</scope>
    <source>
        <strain evidence="6">JCM 16548</strain>
    </source>
</reference>
<dbReference type="Gene3D" id="2.40.30.10">
    <property type="entry name" value="Translation factors"/>
    <property type="match status" value="1"/>
</dbReference>